<evidence type="ECO:0000259" key="2">
    <source>
        <dbReference type="Pfam" id="PF01636"/>
    </source>
</evidence>
<sequence>MKNILSEDALLEEILDTVRSRFHMDFFQAEPIKRGWLNLKWKVYTDQGEFLLKQYNKDRLKKYSIPQLKQIFTQQNRLHHLGFPCPEIVSNQDEVFFQSSSGEQFIMMKFCAGQLASPGKLTDEQMYYLGFYTGKMHSLLNDGSLPTKAKPVFLPPTKEERITYWNKVYEEIDQAKKLALLPIIEKQLKLTEAFPLDQLQLDYIGWCHRDLWVDNLLFQDSHLSAILDFDRMDVDHLLLDVGRAVLSGALDDDSLRIDGVKAFVQGYGHFYPTGVRFITDALILVWYLESEWWLDANMDVRQGPPKRFTQEMIWLSEHLLELDEMLEGI</sequence>
<evidence type="ECO:0000313" key="3">
    <source>
        <dbReference type="EMBL" id="MBS3678720.1"/>
    </source>
</evidence>
<dbReference type="Gene3D" id="3.90.1200.10">
    <property type="match status" value="1"/>
</dbReference>
<feature type="domain" description="Aminoglycoside phosphotransferase" evidence="2">
    <location>
        <begin position="29"/>
        <end position="269"/>
    </location>
</feature>
<dbReference type="EMBL" id="JAGXBY010000001">
    <property type="protein sequence ID" value="MBS3678720.1"/>
    <property type="molecule type" value="Genomic_DNA"/>
</dbReference>
<evidence type="ECO:0000313" key="4">
    <source>
        <dbReference type="Proteomes" id="UP000681870"/>
    </source>
</evidence>
<accession>A0ABS5M8T2</accession>
<gene>
    <name evidence="3" type="ORF">KGF86_00670</name>
</gene>
<dbReference type="Pfam" id="PF01636">
    <property type="entry name" value="APH"/>
    <property type="match status" value="1"/>
</dbReference>
<evidence type="ECO:0000256" key="1">
    <source>
        <dbReference type="ARBA" id="ARBA00038240"/>
    </source>
</evidence>
<dbReference type="Gene3D" id="3.30.200.20">
    <property type="entry name" value="Phosphorylase Kinase, domain 1"/>
    <property type="match status" value="1"/>
</dbReference>
<organism evidence="3 4">
    <name type="scientific">Ornithinibacillus massiliensis</name>
    <dbReference type="NCBI Taxonomy" id="1944633"/>
    <lineage>
        <taxon>Bacteria</taxon>
        <taxon>Bacillati</taxon>
        <taxon>Bacillota</taxon>
        <taxon>Bacilli</taxon>
        <taxon>Bacillales</taxon>
        <taxon>Bacillaceae</taxon>
        <taxon>Ornithinibacillus</taxon>
    </lineage>
</organism>
<proteinExistence type="inferred from homology"/>
<comment type="caution">
    <text evidence="3">The sequence shown here is derived from an EMBL/GenBank/DDBJ whole genome shotgun (WGS) entry which is preliminary data.</text>
</comment>
<dbReference type="RefSeq" id="WP_211740825.1">
    <property type="nucleotide sequence ID" value="NZ_JAGXBY010000001.1"/>
</dbReference>
<comment type="similarity">
    <text evidence="1">Belongs to the pseudomonas-type ThrB family.</text>
</comment>
<dbReference type="PANTHER" id="PTHR21064:SF6">
    <property type="entry name" value="AMINOGLYCOSIDE PHOSPHOTRANSFERASE DOMAIN-CONTAINING PROTEIN"/>
    <property type="match status" value="1"/>
</dbReference>
<dbReference type="PANTHER" id="PTHR21064">
    <property type="entry name" value="AMINOGLYCOSIDE PHOSPHOTRANSFERASE DOMAIN-CONTAINING PROTEIN-RELATED"/>
    <property type="match status" value="1"/>
</dbReference>
<dbReference type="InterPro" id="IPR011009">
    <property type="entry name" value="Kinase-like_dom_sf"/>
</dbReference>
<dbReference type="InterPro" id="IPR002575">
    <property type="entry name" value="Aminoglycoside_PTrfase"/>
</dbReference>
<protein>
    <submittedName>
        <fullName evidence="3">Phosphotransferase</fullName>
    </submittedName>
</protein>
<dbReference type="InterPro" id="IPR050249">
    <property type="entry name" value="Pseudomonas-type_ThrB"/>
</dbReference>
<name>A0ABS5M8T2_9BACI</name>
<reference evidence="3 4" key="1">
    <citation type="submission" date="2021-05" db="EMBL/GenBank/DDBJ databases">
        <title>Ornithinibacillus massiliensis sp. nov.</title>
        <authorList>
            <person name="Iwaza R."/>
            <person name="Lagier J.-C."/>
            <person name="Raoult D."/>
        </authorList>
    </citation>
    <scope>NUCLEOTIDE SEQUENCE [LARGE SCALE GENOMIC DNA]</scope>
    <source>
        <strain evidence="3 4">Marseille-P3601</strain>
    </source>
</reference>
<dbReference type="Proteomes" id="UP000681870">
    <property type="component" value="Unassembled WGS sequence"/>
</dbReference>
<dbReference type="SUPFAM" id="SSF56112">
    <property type="entry name" value="Protein kinase-like (PK-like)"/>
    <property type="match status" value="1"/>
</dbReference>
<keyword evidence="4" id="KW-1185">Reference proteome</keyword>